<dbReference type="InterPro" id="IPR038772">
    <property type="entry name" value="Sph/SMPD2-like"/>
</dbReference>
<organism evidence="13 14">
    <name type="scientific">Candidatus Desantisbacteria bacterium CG_4_9_14_3_um_filter_40_11</name>
    <dbReference type="NCBI Taxonomy" id="1974546"/>
    <lineage>
        <taxon>Bacteria</taxon>
        <taxon>Candidatus Desantisiibacteriota</taxon>
    </lineage>
</organism>
<keyword evidence="6" id="KW-0378">Hydrolase</keyword>
<evidence type="ECO:0000256" key="1">
    <source>
        <dbReference type="ARBA" id="ARBA00004141"/>
    </source>
</evidence>
<accession>A0A2M8AV44</accession>
<keyword evidence="10" id="KW-0443">Lipid metabolism</keyword>
<dbReference type="AlphaFoldDB" id="A0A2M8AV44"/>
<name>A0A2M8AV44_9BACT</name>
<dbReference type="InterPro" id="IPR005135">
    <property type="entry name" value="Endo/exonuclease/phosphatase"/>
</dbReference>
<dbReference type="EMBL" id="PFUI01000103">
    <property type="protein sequence ID" value="PJB29783.1"/>
    <property type="molecule type" value="Genomic_DNA"/>
</dbReference>
<feature type="non-terminal residue" evidence="13">
    <location>
        <position position="1"/>
    </location>
</feature>
<dbReference type="Pfam" id="PF03372">
    <property type="entry name" value="Exo_endo_phos"/>
    <property type="match status" value="1"/>
</dbReference>
<evidence type="ECO:0000256" key="4">
    <source>
        <dbReference type="ARBA" id="ARBA00022692"/>
    </source>
</evidence>
<evidence type="ECO:0000256" key="5">
    <source>
        <dbReference type="ARBA" id="ARBA00022723"/>
    </source>
</evidence>
<keyword evidence="4" id="KW-0812">Transmembrane</keyword>
<evidence type="ECO:0000256" key="8">
    <source>
        <dbReference type="ARBA" id="ARBA00022919"/>
    </source>
</evidence>
<evidence type="ECO:0000256" key="6">
    <source>
        <dbReference type="ARBA" id="ARBA00022801"/>
    </source>
</evidence>
<comment type="pathway">
    <text evidence="2">Lipid metabolism; sphingolipid metabolism.</text>
</comment>
<evidence type="ECO:0000256" key="11">
    <source>
        <dbReference type="ARBA" id="ARBA00023136"/>
    </source>
</evidence>
<proteinExistence type="predicted"/>
<evidence type="ECO:0000256" key="10">
    <source>
        <dbReference type="ARBA" id="ARBA00023098"/>
    </source>
</evidence>
<comment type="subcellular location">
    <subcellularLocation>
        <location evidence="1">Membrane</location>
        <topology evidence="1">Multi-pass membrane protein</topology>
    </subcellularLocation>
</comment>
<dbReference type="GO" id="GO:0006665">
    <property type="term" value="P:sphingolipid metabolic process"/>
    <property type="evidence" value="ECO:0007669"/>
    <property type="project" value="UniProtKB-KW"/>
</dbReference>
<keyword evidence="7" id="KW-0460">Magnesium</keyword>
<keyword evidence="9" id="KW-1133">Transmembrane helix</keyword>
<dbReference type="Proteomes" id="UP000231366">
    <property type="component" value="Unassembled WGS sequence"/>
</dbReference>
<dbReference type="GO" id="GO:0046872">
    <property type="term" value="F:metal ion binding"/>
    <property type="evidence" value="ECO:0007669"/>
    <property type="project" value="UniProtKB-KW"/>
</dbReference>
<reference evidence="14" key="1">
    <citation type="submission" date="2017-09" db="EMBL/GenBank/DDBJ databases">
        <title>Depth-based differentiation of microbial function through sediment-hosted aquifers and enrichment of novel symbionts in the deep terrestrial subsurface.</title>
        <authorList>
            <person name="Probst A.J."/>
            <person name="Ladd B."/>
            <person name="Jarett J.K."/>
            <person name="Geller-Mcgrath D.E."/>
            <person name="Sieber C.M.K."/>
            <person name="Emerson J.B."/>
            <person name="Anantharaman K."/>
            <person name="Thomas B.C."/>
            <person name="Malmstrom R."/>
            <person name="Stieglmeier M."/>
            <person name="Klingl A."/>
            <person name="Woyke T."/>
            <person name="Ryan C.M."/>
            <person name="Banfield J.F."/>
        </authorList>
    </citation>
    <scope>NUCLEOTIDE SEQUENCE [LARGE SCALE GENOMIC DNA]</scope>
</reference>
<dbReference type="PANTHER" id="PTHR16320">
    <property type="entry name" value="SPHINGOMYELINASE FAMILY MEMBER"/>
    <property type="match status" value="1"/>
</dbReference>
<evidence type="ECO:0000313" key="14">
    <source>
        <dbReference type="Proteomes" id="UP000231366"/>
    </source>
</evidence>
<evidence type="ECO:0000256" key="7">
    <source>
        <dbReference type="ARBA" id="ARBA00022842"/>
    </source>
</evidence>
<comment type="pathway">
    <text evidence="3">Sphingolipid metabolism.</text>
</comment>
<dbReference type="GO" id="GO:0004767">
    <property type="term" value="F:sphingomyelin phosphodiesterase activity"/>
    <property type="evidence" value="ECO:0007669"/>
    <property type="project" value="InterPro"/>
</dbReference>
<evidence type="ECO:0000313" key="13">
    <source>
        <dbReference type="EMBL" id="PJB29783.1"/>
    </source>
</evidence>
<dbReference type="InterPro" id="IPR036691">
    <property type="entry name" value="Endo/exonu/phosph_ase_sf"/>
</dbReference>
<feature type="domain" description="Endonuclease/exonuclease/phosphatase" evidence="12">
    <location>
        <begin position="4"/>
        <end position="229"/>
    </location>
</feature>
<keyword evidence="5" id="KW-0479">Metal-binding</keyword>
<evidence type="ECO:0000256" key="9">
    <source>
        <dbReference type="ARBA" id="ARBA00022989"/>
    </source>
</evidence>
<sequence length="356" mass="39959">GREIGSGKYDVIGLQEIWSRDDWMLVSGLARDGGLKFSTYYPSGAIGSGLGIISRYPILDTDFKRFTVCGKPQNVFHGDYYGGKGIALARINTDFGDIDFYTTHFIAKYSLKDEYFAHRIAQAVDLVKFVSSTQKNGISVVLGDINSEPDSLEYQIIKNLGDFTDCFNYLHPDDPGYTTSDLNSYTPKSRKRRIDYIFVKSNSSEKLSIMQSEVTMKFMDNSDNSFSDHFGIFASFEKGTSQPEIVQPKSSPDNFAFQSELISKTLNQIDEGIKDAKWRQGLHTNKAIAGLLSIPLSRRINQDVLDNSRLGQIIVNTIESFAPIYSFSELLLALSATNEEINGLELVRNYLTTWTH</sequence>
<protein>
    <recommendedName>
        <fullName evidence="12">Endonuclease/exonuclease/phosphatase domain-containing protein</fullName>
    </recommendedName>
</protein>
<dbReference type="PANTHER" id="PTHR16320:SF24">
    <property type="entry name" value="PHOSPHODIESTERASE, PUTATIVE-RELATED"/>
    <property type="match status" value="1"/>
</dbReference>
<dbReference type="GO" id="GO:0016020">
    <property type="term" value="C:membrane"/>
    <property type="evidence" value="ECO:0007669"/>
    <property type="project" value="UniProtKB-SubCell"/>
</dbReference>
<comment type="caution">
    <text evidence="13">The sequence shown here is derived from an EMBL/GenBank/DDBJ whole genome shotgun (WGS) entry which is preliminary data.</text>
</comment>
<evidence type="ECO:0000256" key="3">
    <source>
        <dbReference type="ARBA" id="ARBA00004991"/>
    </source>
</evidence>
<dbReference type="Gene3D" id="3.60.10.10">
    <property type="entry name" value="Endonuclease/exonuclease/phosphatase"/>
    <property type="match status" value="1"/>
</dbReference>
<dbReference type="SUPFAM" id="SSF56219">
    <property type="entry name" value="DNase I-like"/>
    <property type="match status" value="1"/>
</dbReference>
<keyword evidence="11" id="KW-0472">Membrane</keyword>
<gene>
    <name evidence="13" type="ORF">CO110_03980</name>
</gene>
<evidence type="ECO:0000259" key="12">
    <source>
        <dbReference type="Pfam" id="PF03372"/>
    </source>
</evidence>
<evidence type="ECO:0000256" key="2">
    <source>
        <dbReference type="ARBA" id="ARBA00004760"/>
    </source>
</evidence>
<keyword evidence="8" id="KW-0746">Sphingolipid metabolism</keyword>